<dbReference type="RefSeq" id="WP_091538597.1">
    <property type="nucleotide sequence ID" value="NZ_FONY01000002.1"/>
</dbReference>
<dbReference type="InterPro" id="IPR016176">
    <property type="entry name" value="Cbl-dep_enz_cat"/>
</dbReference>
<dbReference type="InterPro" id="IPR006099">
    <property type="entry name" value="MeMalonylCoA_mutase_a/b_cat"/>
</dbReference>
<dbReference type="EMBL" id="FONY01000002">
    <property type="protein sequence ID" value="SFE47454.1"/>
    <property type="molecule type" value="Genomic_DNA"/>
</dbReference>
<evidence type="ECO:0000259" key="1">
    <source>
        <dbReference type="Pfam" id="PF01642"/>
    </source>
</evidence>
<name>A0A1I2ATZ4_9BACT</name>
<dbReference type="Proteomes" id="UP000199513">
    <property type="component" value="Unassembled WGS sequence"/>
</dbReference>
<organism evidence="2 3">
    <name type="scientific">Thermoflexibacter ruber</name>
    <dbReference type="NCBI Taxonomy" id="1003"/>
    <lineage>
        <taxon>Bacteria</taxon>
        <taxon>Pseudomonadati</taxon>
        <taxon>Bacteroidota</taxon>
        <taxon>Cytophagia</taxon>
        <taxon>Cytophagales</taxon>
        <taxon>Thermoflexibacteraceae</taxon>
        <taxon>Thermoflexibacter</taxon>
    </lineage>
</organism>
<dbReference type="GO" id="GO:0031419">
    <property type="term" value="F:cobalamin binding"/>
    <property type="evidence" value="ECO:0007669"/>
    <property type="project" value="InterPro"/>
</dbReference>
<dbReference type="SUPFAM" id="SSF51703">
    <property type="entry name" value="Cobalamin (vitamin B12)-dependent enzymes"/>
    <property type="match status" value="1"/>
</dbReference>
<proteinExistence type="predicted"/>
<evidence type="ECO:0000313" key="2">
    <source>
        <dbReference type="EMBL" id="SFE47454.1"/>
    </source>
</evidence>
<accession>A0A1I2ATZ4</accession>
<dbReference type="Pfam" id="PF01642">
    <property type="entry name" value="MM_CoA_mutase"/>
    <property type="match status" value="1"/>
</dbReference>
<evidence type="ECO:0000313" key="3">
    <source>
        <dbReference type="Proteomes" id="UP000199513"/>
    </source>
</evidence>
<sequence length="378" mass="42660">MFEEFAKFLNEQWEEVAAQEAKGKDLKETITWKVENMELRAIYTEADLANISYLQTFHQTLLNPDAPQRTWRNAQKIIVSTEKYANALALEALNGGVNEIIFEVSQIEKLDIEILLAEILLPYCAVSFVCKENQATQLLDGYLSYAKKYNYDVSALVGSIAFSDVSVPNIEVLRNLFALTQSAPNFLVINLLSTETHITDRYANLLLKATHVIDSLLREDFTIAQIAQKIQFTIGLSNAYFLEIAGLRVLRMLFTEIVKEYGLEDYKPYQVLLQANTTISTDEKTIQEPDWNMLSNTTQAMSAIIGGCDVLCVIPHNEGIGEVNSFSHRIARNVHNLLAEESYFDKVIDAGAGAYYIDVLTDKLAEKVWEQFTAQQAL</sequence>
<dbReference type="GO" id="GO:0016866">
    <property type="term" value="F:intramolecular transferase activity"/>
    <property type="evidence" value="ECO:0007669"/>
    <property type="project" value="InterPro"/>
</dbReference>
<dbReference type="PANTHER" id="PTHR48101">
    <property type="entry name" value="METHYLMALONYL-COA MUTASE, MITOCHONDRIAL-RELATED"/>
    <property type="match status" value="1"/>
</dbReference>
<dbReference type="PANTHER" id="PTHR48101:SF1">
    <property type="entry name" value="METHYLMALONYL-COA MUTASE, LARGE SUBUNIT"/>
    <property type="match status" value="1"/>
</dbReference>
<dbReference type="Gene3D" id="3.20.20.240">
    <property type="entry name" value="Methylmalonyl-CoA mutase"/>
    <property type="match status" value="1"/>
</dbReference>
<dbReference type="STRING" id="1003.SAMN04488541_10028"/>
<gene>
    <name evidence="2" type="ORF">SAMN04488541_10028</name>
</gene>
<protein>
    <submittedName>
        <fullName evidence="2">Methylmalonyl-CoA mutase</fullName>
    </submittedName>
</protein>
<dbReference type="OrthoDB" id="9762378at2"/>
<reference evidence="2 3" key="1">
    <citation type="submission" date="2016-10" db="EMBL/GenBank/DDBJ databases">
        <authorList>
            <person name="de Groot N.N."/>
        </authorList>
    </citation>
    <scope>NUCLEOTIDE SEQUENCE [LARGE SCALE GENOMIC DNA]</scope>
    <source>
        <strain>GEY</strain>
        <strain evidence="3">DSM 9560</strain>
    </source>
</reference>
<feature type="domain" description="Methylmalonyl-CoA mutase alpha/beta chain catalytic" evidence="1">
    <location>
        <begin position="205"/>
        <end position="373"/>
    </location>
</feature>
<dbReference type="AlphaFoldDB" id="A0A1I2ATZ4"/>
<keyword evidence="3" id="KW-1185">Reference proteome</keyword>